<keyword evidence="3" id="KW-0998">Cell outer membrane</keyword>
<keyword evidence="1" id="KW-0813">Transport</keyword>
<name>A0A9X8D9E8_9BURK</name>
<proteinExistence type="predicted"/>
<gene>
    <name evidence="6" type="ORF">D3H34_01665</name>
</gene>
<evidence type="ECO:0000256" key="3">
    <source>
        <dbReference type="ARBA" id="ARBA00023237"/>
    </source>
</evidence>
<dbReference type="PROSITE" id="PS51257">
    <property type="entry name" value="PROKAR_LIPOPROTEIN"/>
    <property type="match status" value="1"/>
</dbReference>
<evidence type="ECO:0000256" key="2">
    <source>
        <dbReference type="ARBA" id="ARBA00023136"/>
    </source>
</evidence>
<reference evidence="6 7" key="1">
    <citation type="submission" date="2018-09" db="EMBL/GenBank/DDBJ databases">
        <title>Acidovorax cavernicola nov. sp. isolated from Gruta de las Maravillas (Aracena, Spain).</title>
        <authorList>
            <person name="Jurado V."/>
            <person name="Gutierrez-Patricio S."/>
            <person name="Gonzalez-Pimentel J.L."/>
            <person name="Miller A.Z."/>
            <person name="Laiz L."/>
            <person name="Saiz-Jimenez C."/>
        </authorList>
    </citation>
    <scope>NUCLEOTIDE SEQUENCE [LARGE SCALE GENOMIC DNA]</scope>
    <source>
        <strain evidence="6 7">1011MAR4D40.2</strain>
    </source>
</reference>
<dbReference type="Proteomes" id="UP000265619">
    <property type="component" value="Unassembled WGS sequence"/>
</dbReference>
<dbReference type="AlphaFoldDB" id="A0A9X8D9E8"/>
<keyword evidence="4" id="KW-0732">Signal</keyword>
<dbReference type="GO" id="GO:0019867">
    <property type="term" value="C:outer membrane"/>
    <property type="evidence" value="ECO:0007669"/>
    <property type="project" value="InterPro"/>
</dbReference>
<dbReference type="Gene3D" id="3.55.50.30">
    <property type="match status" value="1"/>
</dbReference>
<dbReference type="EMBL" id="QXMN01000001">
    <property type="protein sequence ID" value="RIX85267.1"/>
    <property type="molecule type" value="Genomic_DNA"/>
</dbReference>
<dbReference type="SUPFAM" id="SSF74653">
    <property type="entry name" value="TolA/TonB C-terminal domain"/>
    <property type="match status" value="1"/>
</dbReference>
<evidence type="ECO:0000259" key="5">
    <source>
        <dbReference type="SMART" id="SM00965"/>
    </source>
</evidence>
<dbReference type="OrthoDB" id="8859744at2"/>
<protein>
    <recommendedName>
        <fullName evidence="5">Secretin/TonB short N-terminal domain-containing protein</fullName>
    </recommendedName>
</protein>
<accession>A0A9X8D9E8</accession>
<evidence type="ECO:0000256" key="1">
    <source>
        <dbReference type="ARBA" id="ARBA00022448"/>
    </source>
</evidence>
<dbReference type="SMART" id="SM00965">
    <property type="entry name" value="STN"/>
    <property type="match status" value="1"/>
</dbReference>
<keyword evidence="2" id="KW-0472">Membrane</keyword>
<sequence>MRANAASVGAWALAGCLAWGTGAQAQSPGLAAKAASTARQAFDIAPQRLGDALDVYSRMTGLDILIDGEHAQRPSGPVRGTLSAAEALEAMLAGTGMEARYANATSVVIRQAAAGPGETGLSPGAAGLEGSGFNEGDVLHQAYAAQVQNALRGALCDTTQTRPGSYRLALQLHLDARGAVDRFRLLSTTGEPDRDAAVRFKVQRLSVGAPPPPSLPQPLVVLLLPEGPGARTDCAPPRPTSP</sequence>
<evidence type="ECO:0000256" key="4">
    <source>
        <dbReference type="SAM" id="SignalP"/>
    </source>
</evidence>
<evidence type="ECO:0000313" key="7">
    <source>
        <dbReference type="Proteomes" id="UP000265619"/>
    </source>
</evidence>
<feature type="signal peptide" evidence="4">
    <location>
        <begin position="1"/>
        <end position="25"/>
    </location>
</feature>
<comment type="caution">
    <text evidence="6">The sequence shown here is derived from an EMBL/GenBank/DDBJ whole genome shotgun (WGS) entry which is preliminary data.</text>
</comment>
<feature type="chain" id="PRO_5040884759" description="Secretin/TonB short N-terminal domain-containing protein" evidence="4">
    <location>
        <begin position="26"/>
        <end position="242"/>
    </location>
</feature>
<keyword evidence="7" id="KW-1185">Reference proteome</keyword>
<feature type="domain" description="Secretin/TonB short N-terminal" evidence="5">
    <location>
        <begin position="62"/>
        <end position="112"/>
    </location>
</feature>
<organism evidence="6 7">
    <name type="scientific">Acidovorax cavernicola</name>
    <dbReference type="NCBI Taxonomy" id="1675792"/>
    <lineage>
        <taxon>Bacteria</taxon>
        <taxon>Pseudomonadati</taxon>
        <taxon>Pseudomonadota</taxon>
        <taxon>Betaproteobacteria</taxon>
        <taxon>Burkholderiales</taxon>
        <taxon>Comamonadaceae</taxon>
        <taxon>Acidovorax</taxon>
    </lineage>
</organism>
<dbReference type="InterPro" id="IPR011662">
    <property type="entry name" value="Secretin/TonB_short_N"/>
</dbReference>
<evidence type="ECO:0000313" key="6">
    <source>
        <dbReference type="EMBL" id="RIX85267.1"/>
    </source>
</evidence>